<keyword evidence="7" id="KW-0418">Kinase</keyword>
<dbReference type="NCBIfam" id="TIGR03724">
    <property type="entry name" value="arch_bud32"/>
    <property type="match status" value="1"/>
</dbReference>
<feature type="domain" description="Protein kinase" evidence="12">
    <location>
        <begin position="1"/>
        <end position="219"/>
    </location>
</feature>
<keyword evidence="14" id="KW-1185">Reference proteome</keyword>
<dbReference type="InterPro" id="IPR011009">
    <property type="entry name" value="Kinase-like_dom_sf"/>
</dbReference>
<proteinExistence type="inferred from homology"/>
<keyword evidence="4" id="KW-0808">Transferase</keyword>
<comment type="catalytic activity">
    <reaction evidence="9">
        <text>L-threonyl-[protein] + ATP = O-phospho-L-threonyl-[protein] + ADP + H(+)</text>
        <dbReference type="Rhea" id="RHEA:46608"/>
        <dbReference type="Rhea" id="RHEA-COMP:11060"/>
        <dbReference type="Rhea" id="RHEA-COMP:11605"/>
        <dbReference type="ChEBI" id="CHEBI:15378"/>
        <dbReference type="ChEBI" id="CHEBI:30013"/>
        <dbReference type="ChEBI" id="CHEBI:30616"/>
        <dbReference type="ChEBI" id="CHEBI:61977"/>
        <dbReference type="ChEBI" id="CHEBI:456216"/>
        <dbReference type="EC" id="2.7.11.1"/>
    </reaction>
</comment>
<dbReference type="GO" id="GO:0008033">
    <property type="term" value="P:tRNA processing"/>
    <property type="evidence" value="ECO:0007669"/>
    <property type="project" value="UniProtKB-KW"/>
</dbReference>
<keyword evidence="5" id="KW-0819">tRNA processing</keyword>
<dbReference type="EC" id="2.7.11.1" evidence="2"/>
<evidence type="ECO:0000313" key="13">
    <source>
        <dbReference type="EMBL" id="KXB02581.1"/>
    </source>
</evidence>
<evidence type="ECO:0000259" key="12">
    <source>
        <dbReference type="PROSITE" id="PS50011"/>
    </source>
</evidence>
<evidence type="ECO:0000256" key="5">
    <source>
        <dbReference type="ARBA" id="ARBA00022694"/>
    </source>
</evidence>
<dbReference type="NCBIfam" id="NF011463">
    <property type="entry name" value="PRK14879.1-4"/>
    <property type="match status" value="1"/>
</dbReference>
<sequence>MSLLKKGAEANLLLENFADVLHFACEKKVLVKHRIPKDYRVKGLDLNLRSSRTALEAKLIVDAKRAGVPTPVVYEVDRVGMRIVMEYVKGEQVKKLLEDMDPSDRRKLCELIGKQIARLHKAGIIHGDLTTSNMIRTPEGKVYFIDFGLGEYDRSRESRGTDLHLLHRTLQSSHFNVADESFKAVLDGYKCELGKVAGEIVQRVKKIERRGRYISKEKR</sequence>
<dbReference type="NCBIfam" id="NF011462">
    <property type="entry name" value="PRK14879.1-3"/>
    <property type="match status" value="1"/>
</dbReference>
<comment type="subunit">
    <text evidence="11">Component of the KEOPS complex that consists of Kae1, Bud32, Cgi121 and Pcc1; the whole complex dimerizes.</text>
</comment>
<dbReference type="Gene3D" id="3.30.200.20">
    <property type="entry name" value="Phosphorylase Kinase, domain 1"/>
    <property type="match status" value="1"/>
</dbReference>
<evidence type="ECO:0000256" key="10">
    <source>
        <dbReference type="ARBA" id="ARBA00048679"/>
    </source>
</evidence>
<organism evidence="13 14">
    <name type="scientific">candidate division MSBL1 archaeon SCGC-AAA261D19</name>
    <dbReference type="NCBI Taxonomy" id="1698273"/>
    <lineage>
        <taxon>Archaea</taxon>
        <taxon>Methanobacteriati</taxon>
        <taxon>Methanobacteriota</taxon>
        <taxon>candidate division MSBL1</taxon>
    </lineage>
</organism>
<evidence type="ECO:0000256" key="9">
    <source>
        <dbReference type="ARBA" id="ARBA00047899"/>
    </source>
</evidence>
<dbReference type="InterPro" id="IPR022495">
    <property type="entry name" value="Bud32"/>
</dbReference>
<dbReference type="GO" id="GO:0005524">
    <property type="term" value="F:ATP binding"/>
    <property type="evidence" value="ECO:0007669"/>
    <property type="project" value="UniProtKB-KW"/>
</dbReference>
<protein>
    <recommendedName>
        <fullName evidence="2">non-specific serine/threonine protein kinase</fullName>
        <ecNumber evidence="2">2.7.11.1</ecNumber>
    </recommendedName>
</protein>
<dbReference type="InterPro" id="IPR018934">
    <property type="entry name" value="RIO_dom"/>
</dbReference>
<evidence type="ECO:0000256" key="3">
    <source>
        <dbReference type="ARBA" id="ARBA00022527"/>
    </source>
</evidence>
<comment type="catalytic activity">
    <reaction evidence="10">
        <text>L-seryl-[protein] + ATP = O-phospho-L-seryl-[protein] + ADP + H(+)</text>
        <dbReference type="Rhea" id="RHEA:17989"/>
        <dbReference type="Rhea" id="RHEA-COMP:9863"/>
        <dbReference type="Rhea" id="RHEA-COMP:11604"/>
        <dbReference type="ChEBI" id="CHEBI:15378"/>
        <dbReference type="ChEBI" id="CHEBI:29999"/>
        <dbReference type="ChEBI" id="CHEBI:30616"/>
        <dbReference type="ChEBI" id="CHEBI:83421"/>
        <dbReference type="ChEBI" id="CHEBI:456216"/>
        <dbReference type="EC" id="2.7.11.1"/>
    </reaction>
</comment>
<dbReference type="Gene3D" id="1.10.510.10">
    <property type="entry name" value="Transferase(Phosphotransferase) domain 1"/>
    <property type="match status" value="1"/>
</dbReference>
<evidence type="ECO:0000256" key="2">
    <source>
        <dbReference type="ARBA" id="ARBA00012513"/>
    </source>
</evidence>
<dbReference type="PANTHER" id="PTHR12209">
    <property type="entry name" value="NON-SPECIFIC SERINE/THREONINE PROTEIN KINASE"/>
    <property type="match status" value="1"/>
</dbReference>
<evidence type="ECO:0000256" key="11">
    <source>
        <dbReference type="ARBA" id="ARBA00065170"/>
    </source>
</evidence>
<evidence type="ECO:0000256" key="1">
    <source>
        <dbReference type="ARBA" id="ARBA00010630"/>
    </source>
</evidence>
<evidence type="ECO:0000256" key="8">
    <source>
        <dbReference type="ARBA" id="ARBA00022840"/>
    </source>
</evidence>
<dbReference type="AlphaFoldDB" id="A0A133V801"/>
<evidence type="ECO:0000256" key="6">
    <source>
        <dbReference type="ARBA" id="ARBA00022741"/>
    </source>
</evidence>
<comment type="similarity">
    <text evidence="1">Belongs to the protein kinase superfamily. BUD32 family.</text>
</comment>
<keyword evidence="6" id="KW-0547">Nucleotide-binding</keyword>
<dbReference type="GO" id="GO:0004674">
    <property type="term" value="F:protein serine/threonine kinase activity"/>
    <property type="evidence" value="ECO:0007669"/>
    <property type="project" value="UniProtKB-KW"/>
</dbReference>
<dbReference type="Proteomes" id="UP000070400">
    <property type="component" value="Unassembled WGS sequence"/>
</dbReference>
<dbReference type="SUPFAM" id="SSF56112">
    <property type="entry name" value="Protein kinase-like (PK-like)"/>
    <property type="match status" value="1"/>
</dbReference>
<dbReference type="Pfam" id="PF01163">
    <property type="entry name" value="RIO1"/>
    <property type="match status" value="1"/>
</dbReference>
<keyword evidence="8" id="KW-0067">ATP-binding</keyword>
<dbReference type="GO" id="GO:0000408">
    <property type="term" value="C:EKC/KEOPS complex"/>
    <property type="evidence" value="ECO:0007669"/>
    <property type="project" value="UniProtKB-ARBA"/>
</dbReference>
<keyword evidence="3" id="KW-0723">Serine/threonine-protein kinase</keyword>
<dbReference type="PANTHER" id="PTHR12209:SF0">
    <property type="entry name" value="EKC_KEOPS COMPLEX SUBUNIT TP53RK"/>
    <property type="match status" value="1"/>
</dbReference>
<gene>
    <name evidence="13" type="ORF">AKJ43_01455</name>
</gene>
<dbReference type="GO" id="GO:0005829">
    <property type="term" value="C:cytosol"/>
    <property type="evidence" value="ECO:0007669"/>
    <property type="project" value="TreeGrafter"/>
</dbReference>
<dbReference type="PATRIC" id="fig|1698273.3.peg.134"/>
<evidence type="ECO:0000256" key="7">
    <source>
        <dbReference type="ARBA" id="ARBA00022777"/>
    </source>
</evidence>
<dbReference type="FunFam" id="3.30.200.20:FF:000201">
    <property type="entry name" value="TP53-regulating kinase isoform X1"/>
    <property type="match status" value="1"/>
</dbReference>
<evidence type="ECO:0000313" key="14">
    <source>
        <dbReference type="Proteomes" id="UP000070400"/>
    </source>
</evidence>
<dbReference type="InterPro" id="IPR000719">
    <property type="entry name" value="Prot_kinase_dom"/>
</dbReference>
<name>A0A133V801_9EURY</name>
<comment type="caution">
    <text evidence="13">The sequence shown here is derived from an EMBL/GenBank/DDBJ whole genome shotgun (WGS) entry which is preliminary data.</text>
</comment>
<dbReference type="EMBL" id="LHXX01000012">
    <property type="protein sequence ID" value="KXB02581.1"/>
    <property type="molecule type" value="Genomic_DNA"/>
</dbReference>
<reference evidence="13 14" key="1">
    <citation type="journal article" date="2016" name="Sci. Rep.">
        <title>Metabolic traits of an uncultured archaeal lineage -MSBL1- from brine pools of the Red Sea.</title>
        <authorList>
            <person name="Mwirichia R."/>
            <person name="Alam I."/>
            <person name="Rashid M."/>
            <person name="Vinu M."/>
            <person name="Ba-Alawi W."/>
            <person name="Anthony Kamau A."/>
            <person name="Kamanda Ngugi D."/>
            <person name="Goker M."/>
            <person name="Klenk H.P."/>
            <person name="Bajic V."/>
            <person name="Stingl U."/>
        </authorList>
    </citation>
    <scope>NUCLEOTIDE SEQUENCE [LARGE SCALE GENOMIC DNA]</scope>
    <source>
        <strain evidence="13">SCGC-AAA261D19</strain>
    </source>
</reference>
<evidence type="ECO:0000256" key="4">
    <source>
        <dbReference type="ARBA" id="ARBA00022679"/>
    </source>
</evidence>
<dbReference type="PROSITE" id="PS50011">
    <property type="entry name" value="PROTEIN_KINASE_DOM"/>
    <property type="match status" value="1"/>
</dbReference>
<accession>A0A133V801</accession>